<reference evidence="8 9" key="1">
    <citation type="submission" date="2019-03" db="EMBL/GenBank/DDBJ databases">
        <title>Genomic Encyclopedia of Type Strains, Phase IV (KMG-IV): sequencing the most valuable type-strain genomes for metagenomic binning, comparative biology and taxonomic classification.</title>
        <authorList>
            <person name="Goeker M."/>
        </authorList>
    </citation>
    <scope>NUCLEOTIDE SEQUENCE [LARGE SCALE GENOMIC DNA]</scope>
    <source>
        <strain evidence="8 9">DSM 28403</strain>
    </source>
</reference>
<name>A0A4R6V6T2_9PAST</name>
<dbReference type="SUPFAM" id="SSF56300">
    <property type="entry name" value="Metallo-dependent phosphatases"/>
    <property type="match status" value="1"/>
</dbReference>
<evidence type="ECO:0000313" key="8">
    <source>
        <dbReference type="EMBL" id="TDQ56316.1"/>
    </source>
</evidence>
<dbReference type="Proteomes" id="UP000295657">
    <property type="component" value="Unassembled WGS sequence"/>
</dbReference>
<dbReference type="GO" id="GO:0008768">
    <property type="term" value="F:UDP-sugar diphosphatase activity"/>
    <property type="evidence" value="ECO:0007669"/>
    <property type="project" value="TreeGrafter"/>
</dbReference>
<keyword evidence="5" id="KW-0378">Hydrolase</keyword>
<dbReference type="PRINTS" id="PR01607">
    <property type="entry name" value="APYRASEFAMLY"/>
</dbReference>
<comment type="similarity">
    <text evidence="1 5">Belongs to the 5'-nucleotidase family.</text>
</comment>
<dbReference type="Gene3D" id="3.60.21.10">
    <property type="match status" value="1"/>
</dbReference>
<dbReference type="GO" id="GO:0009166">
    <property type="term" value="P:nucleotide catabolic process"/>
    <property type="evidence" value="ECO:0007669"/>
    <property type="project" value="InterPro"/>
</dbReference>
<dbReference type="InterPro" id="IPR008334">
    <property type="entry name" value="5'-Nucleotdase_C"/>
</dbReference>
<dbReference type="NCBIfam" id="NF007109">
    <property type="entry name" value="PRK09558.1"/>
    <property type="match status" value="1"/>
</dbReference>
<keyword evidence="2" id="KW-0479">Metal-binding</keyword>
<dbReference type="GO" id="GO:0046872">
    <property type="term" value="F:metal ion binding"/>
    <property type="evidence" value="ECO:0007669"/>
    <property type="project" value="UniProtKB-KW"/>
</dbReference>
<dbReference type="GO" id="GO:0008253">
    <property type="term" value="F:5'-nucleotidase activity"/>
    <property type="evidence" value="ECO:0007669"/>
    <property type="project" value="TreeGrafter"/>
</dbReference>
<dbReference type="PANTHER" id="PTHR11575:SF46">
    <property type="entry name" value="PROTEIN USHA"/>
    <property type="match status" value="1"/>
</dbReference>
<keyword evidence="4 5" id="KW-0547">Nucleotide-binding</keyword>
<dbReference type="InterPro" id="IPR036907">
    <property type="entry name" value="5'-Nucleotdase_C_sf"/>
</dbReference>
<organism evidence="8 9">
    <name type="scientific">Mesocricetibacter intestinalis</name>
    <dbReference type="NCBI Taxonomy" id="1521930"/>
    <lineage>
        <taxon>Bacteria</taxon>
        <taxon>Pseudomonadati</taxon>
        <taxon>Pseudomonadota</taxon>
        <taxon>Gammaproteobacteria</taxon>
        <taxon>Pasteurellales</taxon>
        <taxon>Pasteurellaceae</taxon>
        <taxon>Mesocricetibacter</taxon>
    </lineage>
</organism>
<dbReference type="PANTHER" id="PTHR11575">
    <property type="entry name" value="5'-NUCLEOTIDASE-RELATED"/>
    <property type="match status" value="1"/>
</dbReference>
<dbReference type="SUPFAM" id="SSF55816">
    <property type="entry name" value="5'-nucleotidase (syn. UDP-sugar hydrolase), C-terminal domain"/>
    <property type="match status" value="1"/>
</dbReference>
<evidence type="ECO:0000313" key="9">
    <source>
        <dbReference type="Proteomes" id="UP000295657"/>
    </source>
</evidence>
<dbReference type="EMBL" id="SNYQ01000012">
    <property type="protein sequence ID" value="TDQ56316.1"/>
    <property type="molecule type" value="Genomic_DNA"/>
</dbReference>
<dbReference type="InterPro" id="IPR029052">
    <property type="entry name" value="Metallo-depent_PP-like"/>
</dbReference>
<gene>
    <name evidence="8" type="ORF">EDC45_2011</name>
</gene>
<dbReference type="PROSITE" id="PS00786">
    <property type="entry name" value="5_NUCLEOTIDASE_2"/>
    <property type="match status" value="1"/>
</dbReference>
<evidence type="ECO:0000256" key="2">
    <source>
        <dbReference type="ARBA" id="ARBA00022723"/>
    </source>
</evidence>
<dbReference type="GO" id="GO:0030288">
    <property type="term" value="C:outer membrane-bounded periplasmic space"/>
    <property type="evidence" value="ECO:0007669"/>
    <property type="project" value="TreeGrafter"/>
</dbReference>
<feature type="chain" id="PRO_5020875602" evidence="5">
    <location>
        <begin position="26"/>
        <end position="557"/>
    </location>
</feature>
<keyword evidence="3 5" id="KW-0732">Signal</keyword>
<keyword evidence="9" id="KW-1185">Reference proteome</keyword>
<evidence type="ECO:0000256" key="4">
    <source>
        <dbReference type="ARBA" id="ARBA00022741"/>
    </source>
</evidence>
<dbReference type="InterPro" id="IPR006146">
    <property type="entry name" value="5'-Nucleotdase_CS"/>
</dbReference>
<dbReference type="Pfam" id="PF02872">
    <property type="entry name" value="5_nucleotid_C"/>
    <property type="match status" value="1"/>
</dbReference>
<dbReference type="AlphaFoldDB" id="A0A4R6V6T2"/>
<feature type="signal peptide" evidence="5">
    <location>
        <begin position="1"/>
        <end position="25"/>
    </location>
</feature>
<proteinExistence type="inferred from homology"/>
<evidence type="ECO:0000259" key="6">
    <source>
        <dbReference type="Pfam" id="PF00149"/>
    </source>
</evidence>
<accession>A0A4R6V6T2</accession>
<feature type="domain" description="5'-Nucleotidase C-terminal" evidence="7">
    <location>
        <begin position="383"/>
        <end position="516"/>
    </location>
</feature>
<protein>
    <submittedName>
        <fullName evidence="8">5'-nucleotidase/UDP-sugar diphosphatase</fullName>
    </submittedName>
</protein>
<evidence type="ECO:0000259" key="7">
    <source>
        <dbReference type="Pfam" id="PF02872"/>
    </source>
</evidence>
<dbReference type="GO" id="GO:0000166">
    <property type="term" value="F:nucleotide binding"/>
    <property type="evidence" value="ECO:0007669"/>
    <property type="project" value="UniProtKB-KW"/>
</dbReference>
<evidence type="ECO:0000256" key="1">
    <source>
        <dbReference type="ARBA" id="ARBA00006654"/>
    </source>
</evidence>
<comment type="caution">
    <text evidence="8">The sequence shown here is derived from an EMBL/GenBank/DDBJ whole genome shotgun (WGS) entry which is preliminary data.</text>
</comment>
<dbReference type="InterPro" id="IPR004843">
    <property type="entry name" value="Calcineurin-like_PHP"/>
</dbReference>
<feature type="domain" description="Calcineurin-like phosphoesterase" evidence="6">
    <location>
        <begin position="35"/>
        <end position="259"/>
    </location>
</feature>
<dbReference type="InterPro" id="IPR006179">
    <property type="entry name" value="5_nucleotidase/apyrase"/>
</dbReference>
<dbReference type="Pfam" id="PF00149">
    <property type="entry name" value="Metallophos"/>
    <property type="match status" value="1"/>
</dbReference>
<sequence>MMRIKTALKFGFAACALLYLTPAMSYQPDKTYRFTLLHTNDLHGRFAANERGEYGLAAHKTLVDRIRKEVEGKGGAVLVLNAGDVNTGVPESDLQNARPDIEAMNAIGYDAMALGNHEFDNPLQLLEMQEKWAKFPFLSANVYLRESDRHLVKPYTVLDKNGLSIAVIGLTTEDTAKLGNPEYTGAVHFADPTKAAKQAIEQLSKRQPAPDIIIALTHMGYYFNAEHGSNAPGDVTLARNLAQSSLPRKLDIIVGGHSHDTVCIDESGQFISDYQPTQPCRPDKQGDSWIMQAGEWGKYLGRADFEFKNNRLELVHYELIPVNLKQKIKTPNGSSEYRSYAETIPQDEEVAALLKPYQEEGHRLLGGKIGRLRGDLIGDTHIVRFQQTNLGRLIAEAQRQRVKADIGIMNSGGIRAGINAGEVSYRDILQVQPFGNQLSYVELKGQALLDFLTEAALKQTDSGAYAQFAGVSMQIDRRAGTIDQLRIQGEAFDPNRIYRISMPSYIAAGGDGYPLLSGHPSYVNSGFVDAEVLKAFFQQNSPINAEAFNPGQDIRYR</sequence>
<dbReference type="Gene3D" id="3.90.780.10">
    <property type="entry name" value="5'-Nucleotidase, C-terminal domain"/>
    <property type="match status" value="1"/>
</dbReference>
<evidence type="ECO:0000256" key="5">
    <source>
        <dbReference type="RuleBase" id="RU362119"/>
    </source>
</evidence>
<evidence type="ECO:0000256" key="3">
    <source>
        <dbReference type="ARBA" id="ARBA00022729"/>
    </source>
</evidence>